<name>A0ABV1QAL2_STRMI</name>
<proteinExistence type="predicted"/>
<gene>
    <name evidence="1" type="ORF">ABR748_28930</name>
</gene>
<evidence type="ECO:0000313" key="1">
    <source>
        <dbReference type="EMBL" id="MER0428210.1"/>
    </source>
</evidence>
<dbReference type="EMBL" id="JBEJUE010000033">
    <property type="protein sequence ID" value="MER0428210.1"/>
    <property type="molecule type" value="Genomic_DNA"/>
</dbReference>
<sequence>MPSQHPQAGTYLPFLRVTEAGYADTAARTFAVDRGPSGVVRLTGPCPRCGASISPPAVSETVRGQGGIALGHVTVVCDCEEPHPQRPANRTGCGAYWNLTIEEVRR</sequence>
<dbReference type="RefSeq" id="WP_051843641.1">
    <property type="nucleotide sequence ID" value="NZ_JBEJUE010000033.1"/>
</dbReference>
<accession>A0ABV1QAL2</accession>
<dbReference type="Proteomes" id="UP001456562">
    <property type="component" value="Unassembled WGS sequence"/>
</dbReference>
<organism evidence="1 2">
    <name type="scientific">Streptomyces microflavus</name>
    <name type="common">Streptomyces lipmanii</name>
    <dbReference type="NCBI Taxonomy" id="1919"/>
    <lineage>
        <taxon>Bacteria</taxon>
        <taxon>Bacillati</taxon>
        <taxon>Actinomycetota</taxon>
        <taxon>Actinomycetes</taxon>
        <taxon>Kitasatosporales</taxon>
        <taxon>Streptomycetaceae</taxon>
        <taxon>Streptomyces</taxon>
    </lineage>
</organism>
<protein>
    <recommendedName>
        <fullName evidence="3">PAAR motif-containing protein</fullName>
    </recommendedName>
</protein>
<evidence type="ECO:0008006" key="3">
    <source>
        <dbReference type="Google" id="ProtNLM"/>
    </source>
</evidence>
<evidence type="ECO:0000313" key="2">
    <source>
        <dbReference type="Proteomes" id="UP001456562"/>
    </source>
</evidence>
<keyword evidence="2" id="KW-1185">Reference proteome</keyword>
<reference evidence="1 2" key="1">
    <citation type="submission" date="2024-01" db="EMBL/GenBank/DDBJ databases">
        <title>Metagenomic exploration of the rhizosphere soil microbial community and their significance in facilitating the development of wild simulated ginseng.</title>
        <authorList>
            <person name="Huang J."/>
        </authorList>
    </citation>
    <scope>NUCLEOTIDE SEQUENCE [LARGE SCALE GENOMIC DNA]</scope>
    <source>
        <strain evidence="1 2">WY141</strain>
    </source>
</reference>
<comment type="caution">
    <text evidence="1">The sequence shown here is derived from an EMBL/GenBank/DDBJ whole genome shotgun (WGS) entry which is preliminary data.</text>
</comment>